<dbReference type="PANTHER" id="PTHR12695:SF2">
    <property type="entry name" value="GENERAL TRANSCRIPTION FACTOR IIH SUBUNIT 2-RELATED"/>
    <property type="match status" value="1"/>
</dbReference>
<keyword evidence="9" id="KW-0234">DNA repair</keyword>
<feature type="zinc finger region" description="C4-type" evidence="12">
    <location>
        <begin position="308"/>
        <end position="325"/>
    </location>
</feature>
<dbReference type="Gene3D" id="3.30.40.10">
    <property type="entry name" value="Zinc/RING finger domain, C3HC4 (zinc finger)"/>
    <property type="match status" value="1"/>
</dbReference>
<feature type="domain" description="VWFA" evidence="13">
    <location>
        <begin position="73"/>
        <end position="253"/>
    </location>
</feature>
<dbReference type="InterPro" id="IPR013083">
    <property type="entry name" value="Znf_RING/FYVE/PHD"/>
</dbReference>
<evidence type="ECO:0000313" key="15">
    <source>
        <dbReference type="Proteomes" id="UP001362899"/>
    </source>
</evidence>
<dbReference type="Proteomes" id="UP001362899">
    <property type="component" value="Unassembled WGS sequence"/>
</dbReference>
<name>A0AAV5RCG5_STABA</name>
<evidence type="ECO:0000256" key="2">
    <source>
        <dbReference type="ARBA" id="ARBA00006092"/>
    </source>
</evidence>
<evidence type="ECO:0000259" key="13">
    <source>
        <dbReference type="PROSITE" id="PS50234"/>
    </source>
</evidence>
<keyword evidence="6 11" id="KW-0862">Zinc</keyword>
<keyword evidence="7 11" id="KW-0805">Transcription regulation</keyword>
<gene>
    <name evidence="14" type="ORF">DASB73_001270</name>
</gene>
<evidence type="ECO:0000256" key="7">
    <source>
        <dbReference type="ARBA" id="ARBA00023015"/>
    </source>
</evidence>
<dbReference type="InterPro" id="IPR004595">
    <property type="entry name" value="TFIIH_C1-like_dom"/>
</dbReference>
<dbReference type="SUPFAM" id="SSF57889">
    <property type="entry name" value="Cysteine-rich domain"/>
    <property type="match status" value="1"/>
</dbReference>
<comment type="subcellular location">
    <subcellularLocation>
        <location evidence="1 11">Nucleus</location>
    </subcellularLocation>
</comment>
<keyword evidence="15" id="KW-1185">Reference proteome</keyword>
<dbReference type="InterPro" id="IPR036465">
    <property type="entry name" value="vWFA_dom_sf"/>
</dbReference>
<dbReference type="GO" id="GO:0006357">
    <property type="term" value="P:regulation of transcription by RNA polymerase II"/>
    <property type="evidence" value="ECO:0007669"/>
    <property type="project" value="UniProtKB-UniRule"/>
</dbReference>
<keyword evidence="8 11" id="KW-0804">Transcription</keyword>
<dbReference type="GO" id="GO:0006289">
    <property type="term" value="P:nucleotide-excision repair"/>
    <property type="evidence" value="ECO:0007669"/>
    <property type="project" value="UniProtKB-UniRule"/>
</dbReference>
<evidence type="ECO:0000256" key="1">
    <source>
        <dbReference type="ARBA" id="ARBA00004123"/>
    </source>
</evidence>
<comment type="caution">
    <text evidence="14">The sequence shown here is derived from an EMBL/GenBank/DDBJ whole genome shotgun (WGS) entry which is preliminary data.</text>
</comment>
<dbReference type="SUPFAM" id="SSF53300">
    <property type="entry name" value="vWA-like"/>
    <property type="match status" value="1"/>
</dbReference>
<organism evidence="14 15">
    <name type="scientific">Starmerella bacillaris</name>
    <name type="common">Yeast</name>
    <name type="synonym">Candida zemplinina</name>
    <dbReference type="NCBI Taxonomy" id="1247836"/>
    <lineage>
        <taxon>Eukaryota</taxon>
        <taxon>Fungi</taxon>
        <taxon>Dikarya</taxon>
        <taxon>Ascomycota</taxon>
        <taxon>Saccharomycotina</taxon>
        <taxon>Dipodascomycetes</taxon>
        <taxon>Dipodascales</taxon>
        <taxon>Trichomonascaceae</taxon>
        <taxon>Starmerella</taxon>
    </lineage>
</organism>
<dbReference type="InterPro" id="IPR007198">
    <property type="entry name" value="Ssl1-like"/>
</dbReference>
<dbReference type="EMBL" id="BTGC01000001">
    <property type="protein sequence ID" value="GMM49169.1"/>
    <property type="molecule type" value="Genomic_DNA"/>
</dbReference>
<reference evidence="14 15" key="1">
    <citation type="journal article" date="2023" name="Elife">
        <title>Identification of key yeast species and microbe-microbe interactions impacting larval growth of Drosophila in the wild.</title>
        <authorList>
            <person name="Mure A."/>
            <person name="Sugiura Y."/>
            <person name="Maeda R."/>
            <person name="Honda K."/>
            <person name="Sakurai N."/>
            <person name="Takahashi Y."/>
            <person name="Watada M."/>
            <person name="Katoh T."/>
            <person name="Gotoh A."/>
            <person name="Gotoh Y."/>
            <person name="Taniguchi I."/>
            <person name="Nakamura K."/>
            <person name="Hayashi T."/>
            <person name="Katayama T."/>
            <person name="Uemura T."/>
            <person name="Hattori Y."/>
        </authorList>
    </citation>
    <scope>NUCLEOTIDE SEQUENCE [LARGE SCALE GENOMIC DNA]</scope>
    <source>
        <strain evidence="14 15">SB-73</strain>
    </source>
</reference>
<dbReference type="NCBIfam" id="TIGR00622">
    <property type="entry name" value="ssl1"/>
    <property type="match status" value="1"/>
</dbReference>
<sequence>MDSDDEYVPNTRARGLTNAEGAYRWEDEYHRSWDVVQEDSGGSLAPAVNGIIDTAKRRKIKPMAPVHRGIIRNLVLVLDASLAMSDTDMRPTRFYSMISSASVFVTDFFSQNPISQLAIVVLRDGLAVLTSKLDGNPQTHLDNLAQLRKSQVSGQASLQNGLELANVLLSQTPQYNTREVLLVFGALMSNDPKPISQTIHKLVENKVRVKIIGLAAEVAICRQICTQTNMGESNSYFIALNEQHFQTLLSDSLTPIPVLKERESAAKSTDSAEPATAVRMGFPKRQLHSMSASLCACHQTLTKQGFFCPQCKAKVCTLPMTCPVCALTLIMSTHLARGYHHLFPLQPFNQTQGYKNPCFGCSVSLANRSQFECPKCHNIFCVDCDVFFHENLHNCAGCEVQNTDVQV</sequence>
<dbReference type="PIRSF" id="PIRSF015919">
    <property type="entry name" value="TFIIH_SSL1"/>
    <property type="match status" value="1"/>
</dbReference>
<evidence type="ECO:0000256" key="5">
    <source>
        <dbReference type="ARBA" id="ARBA00022771"/>
    </source>
</evidence>
<dbReference type="SMART" id="SM00327">
    <property type="entry name" value="VWA"/>
    <property type="match status" value="1"/>
</dbReference>
<keyword evidence="10 11" id="KW-0539">Nucleus</keyword>
<keyword evidence="5" id="KW-0863">Zinc-finger</keyword>
<proteinExistence type="inferred from homology"/>
<comment type="function">
    <text evidence="11">Component of the general transcription and DNA repair factor IIH (TFIIH) core complex, which is involved in general and transcription-coupled nucleotide excision repair (NER) of damaged DNA and, when complexed to TFIIK, in RNA transcription by RNA polymerase II.</text>
</comment>
<evidence type="ECO:0000256" key="9">
    <source>
        <dbReference type="ARBA" id="ARBA00023204"/>
    </source>
</evidence>
<dbReference type="Pfam" id="PF07975">
    <property type="entry name" value="C1_4"/>
    <property type="match status" value="1"/>
</dbReference>
<dbReference type="GO" id="GO:0006351">
    <property type="term" value="P:DNA-templated transcription"/>
    <property type="evidence" value="ECO:0007669"/>
    <property type="project" value="InterPro"/>
</dbReference>
<dbReference type="InterPro" id="IPR012170">
    <property type="entry name" value="TFIIH_SSL1/p44"/>
</dbReference>
<keyword evidence="4" id="KW-0227">DNA damage</keyword>
<evidence type="ECO:0000256" key="10">
    <source>
        <dbReference type="ARBA" id="ARBA00023242"/>
    </source>
</evidence>
<comment type="similarity">
    <text evidence="2 11">Belongs to the GTF2H2 family.</text>
</comment>
<evidence type="ECO:0000256" key="8">
    <source>
        <dbReference type="ARBA" id="ARBA00023163"/>
    </source>
</evidence>
<dbReference type="InterPro" id="IPR046349">
    <property type="entry name" value="C1-like_sf"/>
</dbReference>
<dbReference type="PROSITE" id="PS50234">
    <property type="entry name" value="VWFA"/>
    <property type="match status" value="1"/>
</dbReference>
<evidence type="ECO:0000256" key="3">
    <source>
        <dbReference type="ARBA" id="ARBA00022723"/>
    </source>
</evidence>
<dbReference type="FunFam" id="3.40.50.410:FF:000015">
    <property type="entry name" value="General transcription factor IIH subunit 2"/>
    <property type="match status" value="1"/>
</dbReference>
<dbReference type="InterPro" id="IPR013087">
    <property type="entry name" value="Znf_C2H2_type"/>
</dbReference>
<evidence type="ECO:0000256" key="6">
    <source>
        <dbReference type="ARBA" id="ARBA00022833"/>
    </source>
</evidence>
<keyword evidence="3 11" id="KW-0479">Metal-binding</keyword>
<dbReference type="GO" id="GO:0005675">
    <property type="term" value="C:transcription factor TFIIH holo complex"/>
    <property type="evidence" value="ECO:0007669"/>
    <property type="project" value="UniProtKB-UniRule"/>
</dbReference>
<evidence type="ECO:0000256" key="12">
    <source>
        <dbReference type="PIRSR" id="PIRSR015919-1"/>
    </source>
</evidence>
<evidence type="ECO:0000313" key="14">
    <source>
        <dbReference type="EMBL" id="GMM49169.1"/>
    </source>
</evidence>
<accession>A0AAV5RCG5</accession>
<dbReference type="PANTHER" id="PTHR12695">
    <property type="entry name" value="GENERAL TRANSCRIPTION FACTOR IIH SUBUNIT 2"/>
    <property type="match status" value="1"/>
</dbReference>
<dbReference type="AlphaFoldDB" id="A0AAV5RCG5"/>
<evidence type="ECO:0000256" key="4">
    <source>
        <dbReference type="ARBA" id="ARBA00022763"/>
    </source>
</evidence>
<dbReference type="GO" id="GO:0008270">
    <property type="term" value="F:zinc ion binding"/>
    <property type="evidence" value="ECO:0007669"/>
    <property type="project" value="UniProtKB-UniRule"/>
</dbReference>
<dbReference type="Gene3D" id="3.40.50.410">
    <property type="entry name" value="von Willebrand factor, type A domain"/>
    <property type="match status" value="1"/>
</dbReference>
<evidence type="ECO:0000256" key="11">
    <source>
        <dbReference type="PIRNR" id="PIRNR015919"/>
    </source>
</evidence>
<dbReference type="Pfam" id="PF04056">
    <property type="entry name" value="Ssl1"/>
    <property type="match status" value="1"/>
</dbReference>
<dbReference type="PROSITE" id="PS00028">
    <property type="entry name" value="ZINC_FINGER_C2H2_1"/>
    <property type="match status" value="1"/>
</dbReference>
<dbReference type="InterPro" id="IPR002035">
    <property type="entry name" value="VWF_A"/>
</dbReference>
<dbReference type="GO" id="GO:0000439">
    <property type="term" value="C:transcription factor TFIIH core complex"/>
    <property type="evidence" value="ECO:0007669"/>
    <property type="project" value="UniProtKB-UniRule"/>
</dbReference>
<dbReference type="SMART" id="SM01047">
    <property type="entry name" value="C1_4"/>
    <property type="match status" value="1"/>
</dbReference>
<protein>
    <recommendedName>
        <fullName evidence="11">General transcription and DNA repair factor IIH</fullName>
    </recommendedName>
</protein>